<comment type="caution">
    <text evidence="3">The sequence shown here is derived from an EMBL/GenBank/DDBJ whole genome shotgun (WGS) entry which is preliminary data.</text>
</comment>
<evidence type="ECO:0000256" key="1">
    <source>
        <dbReference type="ARBA" id="ARBA00023002"/>
    </source>
</evidence>
<dbReference type="PANTHER" id="PTHR30466:SF15">
    <property type="entry name" value="POSSIBLE OXIDOREDUCTASE"/>
    <property type="match status" value="1"/>
</dbReference>
<dbReference type="Pfam" id="PF01613">
    <property type="entry name" value="Flavin_Reduct"/>
    <property type="match status" value="1"/>
</dbReference>
<proteinExistence type="predicted"/>
<evidence type="ECO:0000313" key="4">
    <source>
        <dbReference type="Proteomes" id="UP001500665"/>
    </source>
</evidence>
<dbReference type="InterPro" id="IPR050268">
    <property type="entry name" value="NADH-dep_flavin_reductase"/>
</dbReference>
<keyword evidence="4" id="KW-1185">Reference proteome</keyword>
<evidence type="ECO:0000313" key="3">
    <source>
        <dbReference type="EMBL" id="GAA0950651.1"/>
    </source>
</evidence>
<dbReference type="Proteomes" id="UP001500665">
    <property type="component" value="Unassembled WGS sequence"/>
</dbReference>
<reference evidence="3 4" key="1">
    <citation type="journal article" date="2019" name="Int. J. Syst. Evol. Microbiol.">
        <title>The Global Catalogue of Microorganisms (GCM) 10K type strain sequencing project: providing services to taxonomists for standard genome sequencing and annotation.</title>
        <authorList>
            <consortium name="The Broad Institute Genomics Platform"/>
            <consortium name="The Broad Institute Genome Sequencing Center for Infectious Disease"/>
            <person name="Wu L."/>
            <person name="Ma J."/>
        </authorList>
    </citation>
    <scope>NUCLEOTIDE SEQUENCE [LARGE SCALE GENOMIC DNA]</scope>
    <source>
        <strain evidence="3 4">JCM 10696</strain>
    </source>
</reference>
<sequence length="164" mass="17743">MENDAIDRFVAGFDGPVLLVTTAADGERAGCLVGFATQCSIDPVRFLICLSRTNRTFRVAAKAELLGVHVLESGDSGQLALARLFGENTGDEVDKFARCAWEEVSGGVPLLLDAPRRMVGRVLERREFGDHTGYLLEPVRVQVDGRDTPLGLTQVLHLEAGHPA</sequence>
<accession>A0ABN1R2K4</accession>
<dbReference type="InterPro" id="IPR012349">
    <property type="entry name" value="Split_barrel_FMN-bd"/>
</dbReference>
<evidence type="ECO:0000259" key="2">
    <source>
        <dbReference type="SMART" id="SM00903"/>
    </source>
</evidence>
<keyword evidence="1" id="KW-0560">Oxidoreductase</keyword>
<dbReference type="InterPro" id="IPR002563">
    <property type="entry name" value="Flavin_Rdtase-like_dom"/>
</dbReference>
<protein>
    <submittedName>
        <fullName evidence="3">Flavin reductase family protein</fullName>
    </submittedName>
</protein>
<dbReference type="EMBL" id="BAAAHH010000010">
    <property type="protein sequence ID" value="GAA0950651.1"/>
    <property type="molecule type" value="Genomic_DNA"/>
</dbReference>
<organism evidence="3 4">
    <name type="scientific">Actinocorallia libanotica</name>
    <dbReference type="NCBI Taxonomy" id="46162"/>
    <lineage>
        <taxon>Bacteria</taxon>
        <taxon>Bacillati</taxon>
        <taxon>Actinomycetota</taxon>
        <taxon>Actinomycetes</taxon>
        <taxon>Streptosporangiales</taxon>
        <taxon>Thermomonosporaceae</taxon>
        <taxon>Actinocorallia</taxon>
    </lineage>
</organism>
<dbReference type="SMART" id="SM00903">
    <property type="entry name" value="Flavin_Reduct"/>
    <property type="match status" value="1"/>
</dbReference>
<dbReference type="RefSeq" id="WP_344240941.1">
    <property type="nucleotide sequence ID" value="NZ_BAAAHH010000010.1"/>
</dbReference>
<gene>
    <name evidence="3" type="ORF">GCM10009550_29390</name>
</gene>
<dbReference type="SUPFAM" id="SSF50475">
    <property type="entry name" value="FMN-binding split barrel"/>
    <property type="match status" value="1"/>
</dbReference>
<name>A0ABN1R2K4_9ACTN</name>
<feature type="domain" description="Flavin reductase like" evidence="2">
    <location>
        <begin position="10"/>
        <end position="159"/>
    </location>
</feature>
<dbReference type="PANTHER" id="PTHR30466">
    <property type="entry name" value="FLAVIN REDUCTASE"/>
    <property type="match status" value="1"/>
</dbReference>
<dbReference type="Gene3D" id="2.30.110.10">
    <property type="entry name" value="Electron Transport, Fmn-binding Protein, Chain A"/>
    <property type="match status" value="1"/>
</dbReference>